<proteinExistence type="predicted"/>
<dbReference type="Gene3D" id="1.10.1200.10">
    <property type="entry name" value="ACP-like"/>
    <property type="match status" value="1"/>
</dbReference>
<comment type="caution">
    <text evidence="1">The sequence shown here is derived from an EMBL/GenBank/DDBJ whole genome shotgun (WGS) entry which is preliminary data.</text>
</comment>
<gene>
    <name evidence="1" type="ORF">ADICEAN_02553</name>
</gene>
<name>M7N531_9BACT</name>
<dbReference type="InterPro" id="IPR036736">
    <property type="entry name" value="ACP-like_sf"/>
</dbReference>
<dbReference type="AlphaFoldDB" id="M7N531"/>
<keyword evidence="2" id="KW-1185">Reference proteome</keyword>
<sequence length="70" mass="7672">MLHASYPAICTTVTRLVGKTKQLDASAVLAKDSLQALGMDQLDLVNLILALEKGTISPSLMRCRWKKSRT</sequence>
<evidence type="ECO:0000313" key="1">
    <source>
        <dbReference type="EMBL" id="EMR02316.1"/>
    </source>
</evidence>
<protein>
    <submittedName>
        <fullName evidence="1">Uncharacterized protein</fullName>
    </submittedName>
</protein>
<dbReference type="Proteomes" id="UP000011910">
    <property type="component" value="Unassembled WGS sequence"/>
</dbReference>
<dbReference type="EMBL" id="AODQ01000063">
    <property type="protein sequence ID" value="EMR02316.1"/>
    <property type="molecule type" value="Genomic_DNA"/>
</dbReference>
<dbReference type="STRING" id="1279009.ADICEAN_02553"/>
<dbReference type="RefSeq" id="WP_009195943.1">
    <property type="nucleotide sequence ID" value="NZ_AODQ01000063.1"/>
</dbReference>
<accession>M7N531</accession>
<organism evidence="1 2">
    <name type="scientific">Cesiribacter andamanensis AMV16</name>
    <dbReference type="NCBI Taxonomy" id="1279009"/>
    <lineage>
        <taxon>Bacteria</taxon>
        <taxon>Pseudomonadati</taxon>
        <taxon>Bacteroidota</taxon>
        <taxon>Cytophagia</taxon>
        <taxon>Cytophagales</taxon>
        <taxon>Cesiribacteraceae</taxon>
        <taxon>Cesiribacter</taxon>
    </lineage>
</organism>
<dbReference type="SUPFAM" id="SSF47336">
    <property type="entry name" value="ACP-like"/>
    <property type="match status" value="1"/>
</dbReference>
<evidence type="ECO:0000313" key="2">
    <source>
        <dbReference type="Proteomes" id="UP000011910"/>
    </source>
</evidence>
<reference evidence="1 2" key="1">
    <citation type="journal article" date="2013" name="Genome Announc.">
        <title>Draft Genome Sequence of Cesiribacter andamanensis Strain AMV16T, Isolated from a Soil Sample from a Mud Volcano in the Andaman Islands, India.</title>
        <authorList>
            <person name="Shivaji S."/>
            <person name="Ara S."/>
            <person name="Begum Z."/>
            <person name="Srinivas T.N."/>
            <person name="Singh A."/>
            <person name="Kumar Pinnaka A."/>
        </authorList>
    </citation>
    <scope>NUCLEOTIDE SEQUENCE [LARGE SCALE GENOMIC DNA]</scope>
    <source>
        <strain evidence="1 2">AMV16</strain>
    </source>
</reference>